<dbReference type="AlphaFoldDB" id="A0A517T804"/>
<dbReference type="Pfam" id="PF07586">
    <property type="entry name" value="HXXSHH"/>
    <property type="match status" value="1"/>
</dbReference>
<gene>
    <name evidence="1" type="ORF">V22_17350</name>
</gene>
<reference evidence="1 2" key="1">
    <citation type="submission" date="2019-02" db="EMBL/GenBank/DDBJ databases">
        <title>Deep-cultivation of Planctomycetes and their phenomic and genomic characterization uncovers novel biology.</title>
        <authorList>
            <person name="Wiegand S."/>
            <person name="Jogler M."/>
            <person name="Boedeker C."/>
            <person name="Pinto D."/>
            <person name="Vollmers J."/>
            <person name="Rivas-Marin E."/>
            <person name="Kohn T."/>
            <person name="Peeters S.H."/>
            <person name="Heuer A."/>
            <person name="Rast P."/>
            <person name="Oberbeckmann S."/>
            <person name="Bunk B."/>
            <person name="Jeske O."/>
            <person name="Meyerdierks A."/>
            <person name="Storesund J.E."/>
            <person name="Kallscheuer N."/>
            <person name="Luecker S."/>
            <person name="Lage O.M."/>
            <person name="Pohl T."/>
            <person name="Merkel B.J."/>
            <person name="Hornburger P."/>
            <person name="Mueller R.-W."/>
            <person name="Bruemmer F."/>
            <person name="Labrenz M."/>
            <person name="Spormann A.M."/>
            <person name="Op den Camp H."/>
            <person name="Overmann J."/>
            <person name="Amann R."/>
            <person name="Jetten M.S.M."/>
            <person name="Mascher T."/>
            <person name="Medema M.H."/>
            <person name="Devos D.P."/>
            <person name="Kaster A.-K."/>
            <person name="Ovreas L."/>
            <person name="Rohde M."/>
            <person name="Galperin M.Y."/>
            <person name="Jogler C."/>
        </authorList>
    </citation>
    <scope>NUCLEOTIDE SEQUENCE [LARGE SCALE GENOMIC DNA]</scope>
    <source>
        <strain evidence="1 2">V22</strain>
    </source>
</reference>
<dbReference type="InterPro" id="IPR011447">
    <property type="entry name" value="DUF1552"/>
</dbReference>
<evidence type="ECO:0000313" key="1">
    <source>
        <dbReference type="EMBL" id="QDT64501.1"/>
    </source>
</evidence>
<accession>A0A517T804</accession>
<dbReference type="OrthoDB" id="9146593at2"/>
<dbReference type="PROSITE" id="PS51318">
    <property type="entry name" value="TAT"/>
    <property type="match status" value="1"/>
</dbReference>
<organism evidence="1 2">
    <name type="scientific">Calycomorphotria hydatis</name>
    <dbReference type="NCBI Taxonomy" id="2528027"/>
    <lineage>
        <taxon>Bacteria</taxon>
        <taxon>Pseudomonadati</taxon>
        <taxon>Planctomycetota</taxon>
        <taxon>Planctomycetia</taxon>
        <taxon>Planctomycetales</taxon>
        <taxon>Planctomycetaceae</taxon>
        <taxon>Calycomorphotria</taxon>
    </lineage>
</organism>
<proteinExistence type="predicted"/>
<name>A0A517T804_9PLAN</name>
<dbReference type="RefSeq" id="WP_145261709.1">
    <property type="nucleotide sequence ID" value="NZ_CP036316.1"/>
</dbReference>
<dbReference type="EMBL" id="CP036316">
    <property type="protein sequence ID" value="QDT64501.1"/>
    <property type="molecule type" value="Genomic_DNA"/>
</dbReference>
<keyword evidence="2" id="KW-1185">Reference proteome</keyword>
<evidence type="ECO:0008006" key="3">
    <source>
        <dbReference type="Google" id="ProtNLM"/>
    </source>
</evidence>
<dbReference type="KEGG" id="chya:V22_17350"/>
<evidence type="ECO:0000313" key="2">
    <source>
        <dbReference type="Proteomes" id="UP000319976"/>
    </source>
</evidence>
<sequence>MPGFTPSRREVLRSTTAVVALPFLESLGFRRFASAATSAAPPKRMIFLGFGWGVTEESFFPDMKTPGRDYVLPAGLKPLERHKADFSVIQGLRNKFAVEGHAGSTWWLSGANPYAEPGQSYCNTISADQVAAIQFGKHTRFDSLALNHSEQGDRSGHGPGLSLAWDASGKPVGGVNGPLQAYHKLFSKDSMPLEQRRLLIAQKRSVLDTVLDNAKSVQRGLGKNDSEKLEEYFESIRNIETRLSKDELWMDRPRPEAPFGAPSSELEGRNEIKMMYDLMVAAFQTDSTRVISYRQPVATLLTSIGNKVFPHDMSHYHSTRGEKLACSQLRDRTQTELLAGLLDKLKSTKEADGSSLFDNVALAYGSNIRTGHDLTNCPTLVSGGAAGLKLGENIVVDMDTPLCNAWLTLLQGVGVNVESHGDSTGVLEDIIA</sequence>
<protein>
    <recommendedName>
        <fullName evidence="3">DUF1552 domain-containing protein</fullName>
    </recommendedName>
</protein>
<dbReference type="InterPro" id="IPR006311">
    <property type="entry name" value="TAT_signal"/>
</dbReference>
<dbReference type="Proteomes" id="UP000319976">
    <property type="component" value="Chromosome"/>
</dbReference>